<gene>
    <name evidence="1" type="ORF">ASPACDRAFT_46396</name>
</gene>
<dbReference type="VEuPathDB" id="FungiDB:ASPACDRAFT_46396"/>
<dbReference type="EMBL" id="KV878984">
    <property type="protein sequence ID" value="OJJ96868.1"/>
    <property type="molecule type" value="Genomic_DNA"/>
</dbReference>
<dbReference type="AlphaFoldDB" id="A0A1L9WL36"/>
<evidence type="ECO:0000313" key="2">
    <source>
        <dbReference type="Proteomes" id="UP000184546"/>
    </source>
</evidence>
<dbReference type="GeneID" id="30975587"/>
<proteinExistence type="predicted"/>
<organism evidence="1 2">
    <name type="scientific">Aspergillus aculeatus (strain ATCC 16872 / CBS 172.66 / WB 5094)</name>
    <dbReference type="NCBI Taxonomy" id="690307"/>
    <lineage>
        <taxon>Eukaryota</taxon>
        <taxon>Fungi</taxon>
        <taxon>Dikarya</taxon>
        <taxon>Ascomycota</taxon>
        <taxon>Pezizomycotina</taxon>
        <taxon>Eurotiomycetes</taxon>
        <taxon>Eurotiomycetidae</taxon>
        <taxon>Eurotiales</taxon>
        <taxon>Aspergillaceae</taxon>
        <taxon>Aspergillus</taxon>
        <taxon>Aspergillus subgen. Circumdati</taxon>
    </lineage>
</organism>
<accession>A0A1L9WL36</accession>
<evidence type="ECO:0000313" key="1">
    <source>
        <dbReference type="EMBL" id="OJJ96868.1"/>
    </source>
</evidence>
<sequence length="151" mass="16697">MTKSPRDGALLWRGVVRGFIPLVLCDRADKPGYEHLNRQLKSQDKGAGLEAGQQYSAVGYSGELLNVWQQVGKIAKSDWAVLDHLSPWESCLLFVLASARKVHAGKFKVAGFDLRFVCKRFYAIISCLALLRIDFAGLERLCTTKSSPPGT</sequence>
<name>A0A1L9WL36_ASPA1</name>
<dbReference type="RefSeq" id="XP_020053208.1">
    <property type="nucleotide sequence ID" value="XM_020201773.1"/>
</dbReference>
<reference evidence="2" key="1">
    <citation type="journal article" date="2017" name="Genome Biol.">
        <title>Comparative genomics reveals high biological diversity and specific adaptations in the industrially and medically important fungal genus Aspergillus.</title>
        <authorList>
            <person name="de Vries R.P."/>
            <person name="Riley R."/>
            <person name="Wiebenga A."/>
            <person name="Aguilar-Osorio G."/>
            <person name="Amillis S."/>
            <person name="Uchima C.A."/>
            <person name="Anderluh G."/>
            <person name="Asadollahi M."/>
            <person name="Askin M."/>
            <person name="Barry K."/>
            <person name="Battaglia E."/>
            <person name="Bayram O."/>
            <person name="Benocci T."/>
            <person name="Braus-Stromeyer S.A."/>
            <person name="Caldana C."/>
            <person name="Canovas D."/>
            <person name="Cerqueira G.C."/>
            <person name="Chen F."/>
            <person name="Chen W."/>
            <person name="Choi C."/>
            <person name="Clum A."/>
            <person name="Dos Santos R.A."/>
            <person name="Damasio A.R."/>
            <person name="Diallinas G."/>
            <person name="Emri T."/>
            <person name="Fekete E."/>
            <person name="Flipphi M."/>
            <person name="Freyberg S."/>
            <person name="Gallo A."/>
            <person name="Gournas C."/>
            <person name="Habgood R."/>
            <person name="Hainaut M."/>
            <person name="Harispe M.L."/>
            <person name="Henrissat B."/>
            <person name="Hilden K.S."/>
            <person name="Hope R."/>
            <person name="Hossain A."/>
            <person name="Karabika E."/>
            <person name="Karaffa L."/>
            <person name="Karanyi Z."/>
            <person name="Krasevec N."/>
            <person name="Kuo A."/>
            <person name="Kusch H."/>
            <person name="LaButti K."/>
            <person name="Lagendijk E.L."/>
            <person name="Lapidus A."/>
            <person name="Levasseur A."/>
            <person name="Lindquist E."/>
            <person name="Lipzen A."/>
            <person name="Logrieco A.F."/>
            <person name="MacCabe A."/>
            <person name="Maekelae M.R."/>
            <person name="Malavazi I."/>
            <person name="Melin P."/>
            <person name="Meyer V."/>
            <person name="Mielnichuk N."/>
            <person name="Miskei M."/>
            <person name="Molnar A.P."/>
            <person name="Mule G."/>
            <person name="Ngan C.Y."/>
            <person name="Orejas M."/>
            <person name="Orosz E."/>
            <person name="Ouedraogo J.P."/>
            <person name="Overkamp K.M."/>
            <person name="Park H.-S."/>
            <person name="Perrone G."/>
            <person name="Piumi F."/>
            <person name="Punt P.J."/>
            <person name="Ram A.F."/>
            <person name="Ramon A."/>
            <person name="Rauscher S."/>
            <person name="Record E."/>
            <person name="Riano-Pachon D.M."/>
            <person name="Robert V."/>
            <person name="Roehrig J."/>
            <person name="Ruller R."/>
            <person name="Salamov A."/>
            <person name="Salih N.S."/>
            <person name="Samson R.A."/>
            <person name="Sandor E."/>
            <person name="Sanguinetti M."/>
            <person name="Schuetze T."/>
            <person name="Sepcic K."/>
            <person name="Shelest E."/>
            <person name="Sherlock G."/>
            <person name="Sophianopoulou V."/>
            <person name="Squina F.M."/>
            <person name="Sun H."/>
            <person name="Susca A."/>
            <person name="Todd R.B."/>
            <person name="Tsang A."/>
            <person name="Unkles S.E."/>
            <person name="van de Wiele N."/>
            <person name="van Rossen-Uffink D."/>
            <person name="Oliveira J.V."/>
            <person name="Vesth T.C."/>
            <person name="Visser J."/>
            <person name="Yu J.-H."/>
            <person name="Zhou M."/>
            <person name="Andersen M.R."/>
            <person name="Archer D.B."/>
            <person name="Baker S.E."/>
            <person name="Benoit I."/>
            <person name="Brakhage A.A."/>
            <person name="Braus G.H."/>
            <person name="Fischer R."/>
            <person name="Frisvad J.C."/>
            <person name="Goldman G.H."/>
            <person name="Houbraken J."/>
            <person name="Oakley B."/>
            <person name="Pocsi I."/>
            <person name="Scazzocchio C."/>
            <person name="Seiboth B."/>
            <person name="vanKuyk P.A."/>
            <person name="Wortman J."/>
            <person name="Dyer P.S."/>
            <person name="Grigoriev I.V."/>
        </authorList>
    </citation>
    <scope>NUCLEOTIDE SEQUENCE [LARGE SCALE GENOMIC DNA]</scope>
    <source>
        <strain evidence="2">ATCC 16872 / CBS 172.66 / WB 5094</strain>
    </source>
</reference>
<keyword evidence="2" id="KW-1185">Reference proteome</keyword>
<dbReference type="Proteomes" id="UP000184546">
    <property type="component" value="Unassembled WGS sequence"/>
</dbReference>
<protein>
    <submittedName>
        <fullName evidence="1">Uncharacterized protein</fullName>
    </submittedName>
</protein>